<evidence type="ECO:0000256" key="4">
    <source>
        <dbReference type="ARBA" id="ARBA00022475"/>
    </source>
</evidence>
<dbReference type="InterPro" id="IPR004485">
    <property type="entry name" value="Cobalamin_biosynth_CobD/CbiB"/>
</dbReference>
<dbReference type="Proteomes" id="UP000612855">
    <property type="component" value="Unassembled WGS sequence"/>
</dbReference>
<sequence>MTLVLALLLDAAFGEPDWLWSRLTHPAVVIGRLIDRADRRFNTGPMRRARGVALTLALLAGAWTIGTAIAALGSLPEAIAAAILLAQRSLADHVAAVADALRLSRAAGRTAVARIVGRDTEAMDDPAIARAAIESAAENFSDGIVAPAFWFLVGGLPAMLAYKAVNTADSMIGYRTPRHVAFGWASARLDDLLNLIPARATALLLCLAARHRPDWGALARDARQHRSPNAGWPEAAMARALDIALSGPRAYHGELRPFPWVNGSARRMIGPQEIDRAVALIWRAWALLAAIALLFALV</sequence>
<evidence type="ECO:0000313" key="10">
    <source>
        <dbReference type="EMBL" id="GGE41689.1"/>
    </source>
</evidence>
<dbReference type="GO" id="GO:0005886">
    <property type="term" value="C:plasma membrane"/>
    <property type="evidence" value="ECO:0007669"/>
    <property type="project" value="UniProtKB-SubCell"/>
</dbReference>
<dbReference type="PANTHER" id="PTHR34308:SF1">
    <property type="entry name" value="COBALAMIN BIOSYNTHESIS PROTEIN CBIB"/>
    <property type="match status" value="1"/>
</dbReference>
<dbReference type="EMBL" id="BMFJ01000002">
    <property type="protein sequence ID" value="GGE41689.1"/>
    <property type="molecule type" value="Genomic_DNA"/>
</dbReference>
<keyword evidence="11" id="KW-1185">Reference proteome</keyword>
<evidence type="ECO:0000256" key="3">
    <source>
        <dbReference type="ARBA" id="ARBA00006263"/>
    </source>
</evidence>
<dbReference type="PANTHER" id="PTHR34308">
    <property type="entry name" value="COBALAMIN BIOSYNTHESIS PROTEIN CBIB"/>
    <property type="match status" value="1"/>
</dbReference>
<gene>
    <name evidence="9 10" type="primary">cobD</name>
    <name evidence="10" type="ORF">GCM10011360_31470</name>
</gene>
<evidence type="ECO:0000313" key="11">
    <source>
        <dbReference type="Proteomes" id="UP000612855"/>
    </source>
</evidence>
<evidence type="ECO:0000256" key="8">
    <source>
        <dbReference type="ARBA" id="ARBA00023136"/>
    </source>
</evidence>
<dbReference type="GO" id="GO:0009236">
    <property type="term" value="P:cobalamin biosynthetic process"/>
    <property type="evidence" value="ECO:0007669"/>
    <property type="project" value="UniProtKB-UniRule"/>
</dbReference>
<dbReference type="GO" id="GO:0048472">
    <property type="term" value="F:threonine-phosphate decarboxylase activity"/>
    <property type="evidence" value="ECO:0007669"/>
    <property type="project" value="InterPro"/>
</dbReference>
<evidence type="ECO:0000256" key="7">
    <source>
        <dbReference type="ARBA" id="ARBA00022989"/>
    </source>
</evidence>
<comment type="caution">
    <text evidence="9">Lacks conserved residue(s) required for the propagation of feature annotation.</text>
</comment>
<feature type="transmembrane region" description="Helical" evidence="9">
    <location>
        <begin position="52"/>
        <end position="75"/>
    </location>
</feature>
<comment type="pathway">
    <text evidence="2 9">Cofactor biosynthesis; adenosylcobalamin biosynthesis.</text>
</comment>
<evidence type="ECO:0000256" key="1">
    <source>
        <dbReference type="ARBA" id="ARBA00004651"/>
    </source>
</evidence>
<proteinExistence type="inferred from homology"/>
<comment type="similarity">
    <text evidence="3 9">Belongs to the CobD/CbiB family.</text>
</comment>
<comment type="subcellular location">
    <subcellularLocation>
        <location evidence="1 9">Cell membrane</location>
        <topology evidence="1 9">Multi-pass membrane protein</topology>
    </subcellularLocation>
</comment>
<protein>
    <recommendedName>
        <fullName evidence="9">Cobalamin biosynthesis protein CobD</fullName>
    </recommendedName>
</protein>
<evidence type="ECO:0000256" key="9">
    <source>
        <dbReference type="HAMAP-Rule" id="MF_00024"/>
    </source>
</evidence>
<keyword evidence="5 9" id="KW-0169">Cobalamin biosynthesis</keyword>
<dbReference type="Pfam" id="PF03186">
    <property type="entry name" value="CobD_Cbib"/>
    <property type="match status" value="1"/>
</dbReference>
<keyword evidence="7 9" id="KW-1133">Transmembrane helix</keyword>
<keyword evidence="6 9" id="KW-0812">Transmembrane</keyword>
<evidence type="ECO:0000256" key="6">
    <source>
        <dbReference type="ARBA" id="ARBA00022692"/>
    </source>
</evidence>
<dbReference type="HAMAP" id="MF_00024">
    <property type="entry name" value="CobD_CbiB"/>
    <property type="match status" value="1"/>
</dbReference>
<evidence type="ECO:0000256" key="5">
    <source>
        <dbReference type="ARBA" id="ARBA00022573"/>
    </source>
</evidence>
<feature type="transmembrane region" description="Helical" evidence="9">
    <location>
        <begin position="277"/>
        <end position="297"/>
    </location>
</feature>
<organism evidence="10 11">
    <name type="scientific">Primorskyibacter flagellatus</name>
    <dbReference type="NCBI Taxonomy" id="1387277"/>
    <lineage>
        <taxon>Bacteria</taxon>
        <taxon>Pseudomonadati</taxon>
        <taxon>Pseudomonadota</taxon>
        <taxon>Alphaproteobacteria</taxon>
        <taxon>Rhodobacterales</taxon>
        <taxon>Roseobacteraceae</taxon>
        <taxon>Primorskyibacter</taxon>
    </lineage>
</organism>
<comment type="function">
    <text evidence="9">Converts cobyric acid to cobinamide by the addition of aminopropanol on the F carboxylic group.</text>
</comment>
<dbReference type="GO" id="GO:0015420">
    <property type="term" value="F:ABC-type vitamin B12 transporter activity"/>
    <property type="evidence" value="ECO:0007669"/>
    <property type="project" value="UniProtKB-UniRule"/>
</dbReference>
<dbReference type="NCBIfam" id="TIGR00380">
    <property type="entry name" value="cobal_cbiB"/>
    <property type="match status" value="1"/>
</dbReference>
<accession>A0A917EHA2</accession>
<name>A0A917EHA2_9RHOB</name>
<keyword evidence="4 9" id="KW-1003">Cell membrane</keyword>
<evidence type="ECO:0000256" key="2">
    <source>
        <dbReference type="ARBA" id="ARBA00004953"/>
    </source>
</evidence>
<comment type="caution">
    <text evidence="10">The sequence shown here is derived from an EMBL/GenBank/DDBJ whole genome shotgun (WGS) entry which is preliminary data.</text>
</comment>
<dbReference type="AlphaFoldDB" id="A0A917EHA2"/>
<dbReference type="RefSeq" id="WP_188478789.1">
    <property type="nucleotide sequence ID" value="NZ_BMFJ01000002.1"/>
</dbReference>
<reference evidence="11" key="1">
    <citation type="journal article" date="2019" name="Int. J. Syst. Evol. Microbiol.">
        <title>The Global Catalogue of Microorganisms (GCM) 10K type strain sequencing project: providing services to taxonomists for standard genome sequencing and annotation.</title>
        <authorList>
            <consortium name="The Broad Institute Genomics Platform"/>
            <consortium name="The Broad Institute Genome Sequencing Center for Infectious Disease"/>
            <person name="Wu L."/>
            <person name="Ma J."/>
        </authorList>
    </citation>
    <scope>NUCLEOTIDE SEQUENCE [LARGE SCALE GENOMIC DNA]</scope>
    <source>
        <strain evidence="11">CGMCC 1.12664</strain>
    </source>
</reference>
<keyword evidence="8 9" id="KW-0472">Membrane</keyword>